<reference evidence="1" key="1">
    <citation type="submission" date="2021-12" db="EMBL/GenBank/DDBJ databases">
        <title>Enterovibrio ZSDZ35 sp. nov. and Enterovibrio ZSDZ42 sp. nov., isolated from coastal seawater in Qingdao.</title>
        <authorList>
            <person name="Zhang P."/>
        </authorList>
    </citation>
    <scope>NUCLEOTIDE SEQUENCE</scope>
    <source>
        <strain evidence="1">ZSDZ42</strain>
    </source>
</reference>
<dbReference type="InterPro" id="IPR012477">
    <property type="entry name" value="Glyco_transf_52"/>
</dbReference>
<dbReference type="Gene3D" id="3.40.50.11110">
    <property type="entry name" value="Sialyltransferase, C-terminal GT-B Rossman nucleotide-binding domain"/>
    <property type="match status" value="1"/>
</dbReference>
<accession>A0ABT5R701</accession>
<name>A0ABT5R701_9GAMM</name>
<evidence type="ECO:0000313" key="2">
    <source>
        <dbReference type="Proteomes" id="UP001149400"/>
    </source>
</evidence>
<sequence>MKTLLICKTTYQCKLAVLVLKELEVFNYDILSIYDTGRYEDSYESIQLRENAENSFDFKTSDYIFLFRDMIAVSTVKKMVGYDRVIVSSIDNLAIQLVLSLNEAAELLTFDDGSANFVQNSMFYIDRQSLLKKIIYQTLGNKYNLKSIKERVLAHYSTRELPNIVSPSRVKVLNFKENQLETCEVERIKNIVPVVLIGSNFDELLNTPEKLISIITKHMIGSDCYYIPHPRNINHYRLNDSFIMFDSSITAEDKIISMLGEYERVKIIGFPSSVFINLSKNKRVEKVIFNSNGFSKSLDAVTQSIIELVEKDIDEIIYIDSV</sequence>
<dbReference type="Pfam" id="PF07922">
    <property type="entry name" value="Glyco_transf_52"/>
    <property type="match status" value="1"/>
</dbReference>
<dbReference type="Proteomes" id="UP001149400">
    <property type="component" value="Unassembled WGS sequence"/>
</dbReference>
<comment type="caution">
    <text evidence="1">The sequence shown here is derived from an EMBL/GenBank/DDBJ whole genome shotgun (WGS) entry which is preliminary data.</text>
</comment>
<evidence type="ECO:0000313" key="1">
    <source>
        <dbReference type="EMBL" id="MDD1796036.1"/>
    </source>
</evidence>
<proteinExistence type="predicted"/>
<protein>
    <submittedName>
        <fullName evidence="1">Glycosyltransferase family 52 protein</fullName>
    </submittedName>
</protein>
<keyword evidence="2" id="KW-1185">Reference proteome</keyword>
<dbReference type="RefSeq" id="WP_274166798.1">
    <property type="nucleotide sequence ID" value="NZ_JAJUBC010000040.1"/>
</dbReference>
<organism evidence="1 2">
    <name type="scientific">Enterovibrio gelatinilyticus</name>
    <dbReference type="NCBI Taxonomy" id="2899819"/>
    <lineage>
        <taxon>Bacteria</taxon>
        <taxon>Pseudomonadati</taxon>
        <taxon>Pseudomonadota</taxon>
        <taxon>Gammaproteobacteria</taxon>
        <taxon>Vibrionales</taxon>
        <taxon>Vibrionaceae</taxon>
        <taxon>Enterovibrio</taxon>
    </lineage>
</organism>
<dbReference type="EMBL" id="JAJUBC010000040">
    <property type="protein sequence ID" value="MDD1796036.1"/>
    <property type="molecule type" value="Genomic_DNA"/>
</dbReference>
<gene>
    <name evidence="1" type="ORF">LRP50_23225</name>
</gene>